<gene>
    <name evidence="2" type="ORF">MAPG_06058</name>
</gene>
<evidence type="ECO:0000313" key="4">
    <source>
        <dbReference type="Proteomes" id="UP000011715"/>
    </source>
</evidence>
<dbReference type="OrthoDB" id="10358932at2759"/>
<reference evidence="2" key="2">
    <citation type="submission" date="2010-05" db="EMBL/GenBank/DDBJ databases">
        <title>The Genome Sequence of Magnaporthe poae strain ATCC 64411.</title>
        <authorList>
            <consortium name="The Broad Institute Genome Sequencing Platform"/>
            <consortium name="Broad Institute Genome Sequencing Center for Infectious Disease"/>
            <person name="Ma L.-J."/>
            <person name="Dead R."/>
            <person name="Young S."/>
            <person name="Zeng Q."/>
            <person name="Koehrsen M."/>
            <person name="Alvarado L."/>
            <person name="Berlin A."/>
            <person name="Chapman S.B."/>
            <person name="Chen Z."/>
            <person name="Freedman E."/>
            <person name="Gellesch M."/>
            <person name="Goldberg J."/>
            <person name="Griggs A."/>
            <person name="Gujja S."/>
            <person name="Heilman E.R."/>
            <person name="Heiman D."/>
            <person name="Hepburn T."/>
            <person name="Howarth C."/>
            <person name="Jen D."/>
            <person name="Larson L."/>
            <person name="Mehta T."/>
            <person name="Neiman D."/>
            <person name="Pearson M."/>
            <person name="Roberts A."/>
            <person name="Saif S."/>
            <person name="Shea T."/>
            <person name="Shenoy N."/>
            <person name="Sisk P."/>
            <person name="Stolte C."/>
            <person name="Sykes S."/>
            <person name="Walk T."/>
            <person name="White J."/>
            <person name="Yandava C."/>
            <person name="Haas B."/>
            <person name="Nusbaum C."/>
            <person name="Birren B."/>
        </authorList>
    </citation>
    <scope>NUCLEOTIDE SEQUENCE</scope>
    <source>
        <strain evidence="2">ATCC 64411</strain>
    </source>
</reference>
<protein>
    <recommendedName>
        <fullName evidence="5">Antifungal protein</fullName>
    </recommendedName>
</protein>
<dbReference type="EMBL" id="GL876970">
    <property type="protein sequence ID" value="KLU87053.1"/>
    <property type="molecule type" value="Genomic_DNA"/>
</dbReference>
<proteinExistence type="predicted"/>
<reference evidence="2" key="3">
    <citation type="submission" date="2011-03" db="EMBL/GenBank/DDBJ databases">
        <title>Annotation of Magnaporthe poae ATCC 64411.</title>
        <authorList>
            <person name="Ma L.-J."/>
            <person name="Dead R."/>
            <person name="Young S.K."/>
            <person name="Zeng Q."/>
            <person name="Gargeya S."/>
            <person name="Fitzgerald M."/>
            <person name="Haas B."/>
            <person name="Abouelleil A."/>
            <person name="Alvarado L."/>
            <person name="Arachchi H.M."/>
            <person name="Berlin A."/>
            <person name="Brown A."/>
            <person name="Chapman S.B."/>
            <person name="Chen Z."/>
            <person name="Dunbar C."/>
            <person name="Freedman E."/>
            <person name="Gearin G."/>
            <person name="Gellesch M."/>
            <person name="Goldberg J."/>
            <person name="Griggs A."/>
            <person name="Gujja S."/>
            <person name="Heiman D."/>
            <person name="Howarth C."/>
            <person name="Larson L."/>
            <person name="Lui A."/>
            <person name="MacDonald P.J.P."/>
            <person name="Mehta T."/>
            <person name="Montmayeur A."/>
            <person name="Murphy C."/>
            <person name="Neiman D."/>
            <person name="Pearson M."/>
            <person name="Priest M."/>
            <person name="Roberts A."/>
            <person name="Saif S."/>
            <person name="Shea T."/>
            <person name="Shenoy N."/>
            <person name="Sisk P."/>
            <person name="Stolte C."/>
            <person name="Sykes S."/>
            <person name="Yandava C."/>
            <person name="Wortman J."/>
            <person name="Nusbaum C."/>
            <person name="Birren B."/>
        </authorList>
    </citation>
    <scope>NUCLEOTIDE SEQUENCE</scope>
    <source>
        <strain evidence="2">ATCC 64411</strain>
    </source>
</reference>
<reference evidence="4" key="1">
    <citation type="submission" date="2010-05" db="EMBL/GenBank/DDBJ databases">
        <title>The genome sequence of Magnaporthe poae strain ATCC 64411.</title>
        <authorList>
            <person name="Ma L.-J."/>
            <person name="Dead R."/>
            <person name="Young S."/>
            <person name="Zeng Q."/>
            <person name="Koehrsen M."/>
            <person name="Alvarado L."/>
            <person name="Berlin A."/>
            <person name="Chapman S.B."/>
            <person name="Chen Z."/>
            <person name="Freedman E."/>
            <person name="Gellesch M."/>
            <person name="Goldberg J."/>
            <person name="Griggs A."/>
            <person name="Gujja S."/>
            <person name="Heilman E.R."/>
            <person name="Heiman D."/>
            <person name="Hepburn T."/>
            <person name="Howarth C."/>
            <person name="Jen D."/>
            <person name="Larson L."/>
            <person name="Mehta T."/>
            <person name="Neiman D."/>
            <person name="Pearson M."/>
            <person name="Roberts A."/>
            <person name="Saif S."/>
            <person name="Shea T."/>
            <person name="Shenoy N."/>
            <person name="Sisk P."/>
            <person name="Stolte C."/>
            <person name="Sykes S."/>
            <person name="Walk T."/>
            <person name="White J."/>
            <person name="Yandava C."/>
            <person name="Haas B."/>
            <person name="Nusbaum C."/>
            <person name="Birren B."/>
        </authorList>
    </citation>
    <scope>NUCLEOTIDE SEQUENCE [LARGE SCALE GENOMIC DNA]</scope>
    <source>
        <strain evidence="4">ATCC 64411 / 73-15</strain>
    </source>
</reference>
<feature type="signal peptide" evidence="1">
    <location>
        <begin position="1"/>
        <end position="17"/>
    </location>
</feature>
<name>A0A0C4E115_MAGP6</name>
<dbReference type="AlphaFoldDB" id="A0A0C4E115"/>
<dbReference type="VEuPathDB" id="FungiDB:MAPG_06058"/>
<evidence type="ECO:0000256" key="1">
    <source>
        <dbReference type="SAM" id="SignalP"/>
    </source>
</evidence>
<keyword evidence="1" id="KW-0732">Signal</keyword>
<keyword evidence="4" id="KW-1185">Reference proteome</keyword>
<sequence>MQFKALLVVVFAGLVAATPVPDKLSDRIKANERGTTKCTRNGSGAICDDFQGGICTIGRNGNGGSCLF</sequence>
<evidence type="ECO:0000313" key="2">
    <source>
        <dbReference type="EMBL" id="KLU87053.1"/>
    </source>
</evidence>
<dbReference type="eggNOG" id="ENOG502RNAZ">
    <property type="taxonomic scope" value="Eukaryota"/>
</dbReference>
<organism evidence="3 4">
    <name type="scientific">Magnaporthiopsis poae (strain ATCC 64411 / 73-15)</name>
    <name type="common">Kentucky bluegrass fungus</name>
    <name type="synonym">Magnaporthe poae</name>
    <dbReference type="NCBI Taxonomy" id="644358"/>
    <lineage>
        <taxon>Eukaryota</taxon>
        <taxon>Fungi</taxon>
        <taxon>Dikarya</taxon>
        <taxon>Ascomycota</taxon>
        <taxon>Pezizomycotina</taxon>
        <taxon>Sordariomycetes</taxon>
        <taxon>Sordariomycetidae</taxon>
        <taxon>Magnaporthales</taxon>
        <taxon>Magnaporthaceae</taxon>
        <taxon>Magnaporthiopsis</taxon>
    </lineage>
</organism>
<reference evidence="3" key="5">
    <citation type="submission" date="2015-06" db="UniProtKB">
        <authorList>
            <consortium name="EnsemblFungi"/>
        </authorList>
    </citation>
    <scope>IDENTIFICATION</scope>
    <source>
        <strain evidence="3">ATCC 64411</strain>
    </source>
</reference>
<dbReference type="Proteomes" id="UP000011715">
    <property type="component" value="Unassembled WGS sequence"/>
</dbReference>
<evidence type="ECO:0000313" key="3">
    <source>
        <dbReference type="EnsemblFungi" id="MAPG_06058T0"/>
    </source>
</evidence>
<feature type="chain" id="PRO_5009385601" description="Antifungal protein" evidence="1">
    <location>
        <begin position="18"/>
        <end position="68"/>
    </location>
</feature>
<accession>A0A0C4E115</accession>
<dbReference type="EnsemblFungi" id="MAPG_06058T0">
    <property type="protein sequence ID" value="MAPG_06058T0"/>
    <property type="gene ID" value="MAPG_06058"/>
</dbReference>
<reference evidence="3" key="4">
    <citation type="journal article" date="2015" name="G3 (Bethesda)">
        <title>Genome sequences of three phytopathogenic species of the Magnaporthaceae family of fungi.</title>
        <authorList>
            <person name="Okagaki L.H."/>
            <person name="Nunes C.C."/>
            <person name="Sailsbery J."/>
            <person name="Clay B."/>
            <person name="Brown D."/>
            <person name="John T."/>
            <person name="Oh Y."/>
            <person name="Young N."/>
            <person name="Fitzgerald M."/>
            <person name="Haas B.J."/>
            <person name="Zeng Q."/>
            <person name="Young S."/>
            <person name="Adiconis X."/>
            <person name="Fan L."/>
            <person name="Levin J.Z."/>
            <person name="Mitchell T.K."/>
            <person name="Okubara P.A."/>
            <person name="Farman M.L."/>
            <person name="Kohn L.M."/>
            <person name="Birren B."/>
            <person name="Ma L.-J."/>
            <person name="Dean R.A."/>
        </authorList>
    </citation>
    <scope>NUCLEOTIDE SEQUENCE</scope>
    <source>
        <strain evidence="3">ATCC 64411 / 73-15</strain>
    </source>
</reference>
<dbReference type="EMBL" id="ADBL01001450">
    <property type="status" value="NOT_ANNOTATED_CDS"/>
    <property type="molecule type" value="Genomic_DNA"/>
</dbReference>
<evidence type="ECO:0008006" key="5">
    <source>
        <dbReference type="Google" id="ProtNLM"/>
    </source>
</evidence>